<comment type="caution">
    <text evidence="4">The sequence shown here is derived from an EMBL/GenBank/DDBJ whole genome shotgun (WGS) entry which is preliminary data.</text>
</comment>
<reference evidence="5" key="1">
    <citation type="journal article" date="2019" name="Int. J. Syst. Evol. Microbiol.">
        <title>The Global Catalogue of Microorganisms (GCM) 10K type strain sequencing project: providing services to taxonomists for standard genome sequencing and annotation.</title>
        <authorList>
            <consortium name="The Broad Institute Genomics Platform"/>
            <consortium name="The Broad Institute Genome Sequencing Center for Infectious Disease"/>
            <person name="Wu L."/>
            <person name="Ma J."/>
        </authorList>
    </citation>
    <scope>NUCLEOTIDE SEQUENCE [LARGE SCALE GENOMIC DNA]</scope>
    <source>
        <strain evidence="5">DFY41</strain>
    </source>
</reference>
<evidence type="ECO:0000256" key="1">
    <source>
        <dbReference type="SAM" id="MobiDB-lite"/>
    </source>
</evidence>
<organism evidence="4 5">
    <name type="scientific">Nocardioides taihuensis</name>
    <dbReference type="NCBI Taxonomy" id="1835606"/>
    <lineage>
        <taxon>Bacteria</taxon>
        <taxon>Bacillati</taxon>
        <taxon>Actinomycetota</taxon>
        <taxon>Actinomycetes</taxon>
        <taxon>Propionibacteriales</taxon>
        <taxon>Nocardioidaceae</taxon>
        <taxon>Nocardioides</taxon>
    </lineage>
</organism>
<feature type="compositionally biased region" description="Low complexity" evidence="1">
    <location>
        <begin position="298"/>
        <end position="314"/>
    </location>
</feature>
<dbReference type="RefSeq" id="WP_378588454.1">
    <property type="nucleotide sequence ID" value="NZ_JBHSKD010000007.1"/>
</dbReference>
<sequence>MVAALACGALLAPVGAARAEPDRTTRTEQAPPSAATAERLASTGAHAVAASATQTEDDTPLEVEIDSLTPSYVPEKGTVSVGGTVTNRSDETFTGINLHAFIGDAPITSVAELAAERKRDPADFVGERITVPGSFDTVDALAPGESTRFQLEVTRSQLGVSEPGVYWFGVHALGDSDVPRDQVADGRARTFLPLVPGKDVDAVPTALVIPVRHLIRHAADGSVEDVEGWAQTLGEGGLLRAQVDFGASAGSQPVSWLVDPAVIDTVTALTEGNLPRSLDDTPPATEGQDGGSSGPGAGASAPASGDGSSAPGDGDATGEPEIPVNEATQPGLDWLERFGAAVEGNEVLGVPYGDLDVSGAAAHQPTAYQRARVRTGDTLEPWGFPMSRAVGPPAGYLSTPAYRMLRRDGTILVSDRSFRGPAPASARVAGRQVTVTSSAAALGGPGPNDPLATIPLRQQVLAEAALRALSPDPEPLVVLLPSSWHPDGGTGFFSGLEVPWVRLTTVAGATSAAGPGPDVDPHDLNYPTRQAVRALDAANFTSAARLRRLGQLLQQVLVRNDEVGSSVRDESLTGLSYSDRNFPNAARATTDRSSLWISEQLGSIRVQAPRAVTLSSTSGKFSATVVNGLDHPVRVRIKSIADAPLEISETEPLDIPAKGRVSVLLEATTEQLGVHNVQLLVTTENGAPLGSSDTLPIRSNQVSNVIWLILGTGVALLFGAIAVRLVRRIRAARS</sequence>
<feature type="transmembrane region" description="Helical" evidence="2">
    <location>
        <begin position="705"/>
        <end position="726"/>
    </location>
</feature>
<feature type="region of interest" description="Disordered" evidence="1">
    <location>
        <begin position="273"/>
        <end position="326"/>
    </location>
</feature>
<feature type="compositionally biased region" description="Gly residues" evidence="1">
    <location>
        <begin position="288"/>
        <end position="297"/>
    </location>
</feature>
<keyword evidence="2" id="KW-1133">Transmembrane helix</keyword>
<evidence type="ECO:0000313" key="4">
    <source>
        <dbReference type="EMBL" id="MFC5176296.1"/>
    </source>
</evidence>
<evidence type="ECO:0000256" key="2">
    <source>
        <dbReference type="SAM" id="Phobius"/>
    </source>
</evidence>
<evidence type="ECO:0000313" key="5">
    <source>
        <dbReference type="Proteomes" id="UP001596087"/>
    </source>
</evidence>
<protein>
    <submittedName>
        <fullName evidence="4">DUF6049 family protein</fullName>
    </submittedName>
</protein>
<proteinExistence type="predicted"/>
<accession>A0ABW0BG51</accession>
<evidence type="ECO:0000256" key="3">
    <source>
        <dbReference type="SAM" id="SignalP"/>
    </source>
</evidence>
<keyword evidence="5" id="KW-1185">Reference proteome</keyword>
<dbReference type="EMBL" id="JBHSKD010000007">
    <property type="protein sequence ID" value="MFC5176296.1"/>
    <property type="molecule type" value="Genomic_DNA"/>
</dbReference>
<dbReference type="InterPro" id="IPR046112">
    <property type="entry name" value="DUF6049"/>
</dbReference>
<keyword evidence="2" id="KW-0472">Membrane</keyword>
<dbReference type="Pfam" id="PF19516">
    <property type="entry name" value="DUF6049"/>
    <property type="match status" value="2"/>
</dbReference>
<name>A0ABW0BG51_9ACTN</name>
<dbReference type="Proteomes" id="UP001596087">
    <property type="component" value="Unassembled WGS sequence"/>
</dbReference>
<feature type="chain" id="PRO_5045102645" evidence="3">
    <location>
        <begin position="20"/>
        <end position="734"/>
    </location>
</feature>
<feature type="signal peptide" evidence="3">
    <location>
        <begin position="1"/>
        <end position="19"/>
    </location>
</feature>
<gene>
    <name evidence="4" type="ORF">ACFPGP_06420</name>
</gene>
<keyword evidence="3" id="KW-0732">Signal</keyword>
<keyword evidence="2" id="KW-0812">Transmembrane</keyword>